<evidence type="ECO:0000256" key="5">
    <source>
        <dbReference type="ARBA" id="ARBA00023136"/>
    </source>
</evidence>
<proteinExistence type="predicted"/>
<sequence>MNNLGAVIGFTLRNRLQTKSFVVTSLIIGLIITVVIHLPFILALFDKGGARQIGVADTGSEVVQALEAYYAKQEEPDVELVKFKDATEETFKKAIVDGKIDGYLELADQPTGFPALTYKAEGTGSGAVNELQQALQVVKTELVIQNAGLTEEQKNLIYAPIDINQVQITAEGGAGTVGSGKTSSEVAMSMGVVYVTIILLFMGIMITGQLIATEITSEKSSRVMEVLITSVNPLTQMFGKILGMLVVGLSQIGIFIAVAVVNFLLPHNLQKFKEMDIRFSDIDPLMVVYAVVFYLLGYFLYATLFAAVGSLVSRTEDLGQAVMPLTFLSMGGFYIAIFGLNSADAPLIKAASFIPFFSPYAMFLRIGNSDPAVWEVALSLAILAASILFFGWLSARIYRTGVLLYGKRPSWKELRKAMRAYKA</sequence>
<feature type="transmembrane region" description="Helical" evidence="6">
    <location>
        <begin position="321"/>
        <end position="340"/>
    </location>
</feature>
<evidence type="ECO:0000256" key="4">
    <source>
        <dbReference type="ARBA" id="ARBA00022989"/>
    </source>
</evidence>
<keyword evidence="3 6" id="KW-0812">Transmembrane</keyword>
<keyword evidence="9" id="KW-1185">Reference proteome</keyword>
<organism evidence="8 9">
    <name type="scientific">Paenibacillus gansuensis</name>
    <dbReference type="NCBI Taxonomy" id="306542"/>
    <lineage>
        <taxon>Bacteria</taxon>
        <taxon>Bacillati</taxon>
        <taxon>Bacillota</taxon>
        <taxon>Bacilli</taxon>
        <taxon>Bacillales</taxon>
        <taxon>Paenibacillaceae</taxon>
        <taxon>Paenibacillus</taxon>
    </lineage>
</organism>
<feature type="transmembrane region" description="Helical" evidence="6">
    <location>
        <begin position="191"/>
        <end position="212"/>
    </location>
</feature>
<keyword evidence="4 6" id="KW-1133">Transmembrane helix</keyword>
<evidence type="ECO:0000259" key="7">
    <source>
        <dbReference type="Pfam" id="PF12698"/>
    </source>
</evidence>
<evidence type="ECO:0000256" key="3">
    <source>
        <dbReference type="ARBA" id="ARBA00022692"/>
    </source>
</evidence>
<feature type="transmembrane region" description="Helical" evidence="6">
    <location>
        <begin position="241"/>
        <end position="265"/>
    </location>
</feature>
<dbReference type="PANTHER" id="PTHR30294">
    <property type="entry name" value="MEMBRANE COMPONENT OF ABC TRANSPORTER YHHJ-RELATED"/>
    <property type="match status" value="1"/>
</dbReference>
<gene>
    <name evidence="8" type="ORF">ACFSUF_21075</name>
</gene>
<reference evidence="9" key="1">
    <citation type="journal article" date="2019" name="Int. J. Syst. Evol. Microbiol.">
        <title>The Global Catalogue of Microorganisms (GCM) 10K type strain sequencing project: providing services to taxonomists for standard genome sequencing and annotation.</title>
        <authorList>
            <consortium name="The Broad Institute Genomics Platform"/>
            <consortium name="The Broad Institute Genome Sequencing Center for Infectious Disease"/>
            <person name="Wu L."/>
            <person name="Ma J."/>
        </authorList>
    </citation>
    <scope>NUCLEOTIDE SEQUENCE [LARGE SCALE GENOMIC DNA]</scope>
    <source>
        <strain evidence="9">KCTC 3950</strain>
    </source>
</reference>
<dbReference type="InterPro" id="IPR051449">
    <property type="entry name" value="ABC-2_transporter_component"/>
</dbReference>
<keyword evidence="2" id="KW-1003">Cell membrane</keyword>
<feature type="transmembrane region" description="Helical" evidence="6">
    <location>
        <begin position="372"/>
        <end position="393"/>
    </location>
</feature>
<evidence type="ECO:0000313" key="9">
    <source>
        <dbReference type="Proteomes" id="UP001597541"/>
    </source>
</evidence>
<evidence type="ECO:0000256" key="6">
    <source>
        <dbReference type="SAM" id="Phobius"/>
    </source>
</evidence>
<dbReference type="RefSeq" id="WP_377606296.1">
    <property type="nucleotide sequence ID" value="NZ_JBHUME010000015.1"/>
</dbReference>
<name>A0ABW5PHH1_9BACL</name>
<feature type="transmembrane region" description="Helical" evidence="6">
    <location>
        <begin position="286"/>
        <end position="309"/>
    </location>
</feature>
<accession>A0ABW5PHH1</accession>
<dbReference type="Proteomes" id="UP001597541">
    <property type="component" value="Unassembled WGS sequence"/>
</dbReference>
<dbReference type="InterPro" id="IPR013525">
    <property type="entry name" value="ABC2_TM"/>
</dbReference>
<comment type="subcellular location">
    <subcellularLocation>
        <location evidence="1">Cell membrane</location>
        <topology evidence="1">Multi-pass membrane protein</topology>
    </subcellularLocation>
</comment>
<comment type="caution">
    <text evidence="8">The sequence shown here is derived from an EMBL/GenBank/DDBJ whole genome shotgun (WGS) entry which is preliminary data.</text>
</comment>
<dbReference type="Pfam" id="PF12698">
    <property type="entry name" value="ABC2_membrane_3"/>
    <property type="match status" value="1"/>
</dbReference>
<feature type="transmembrane region" description="Helical" evidence="6">
    <location>
        <begin position="20"/>
        <end position="45"/>
    </location>
</feature>
<keyword evidence="5 6" id="KW-0472">Membrane</keyword>
<feature type="transmembrane region" description="Helical" evidence="6">
    <location>
        <begin position="347"/>
        <end position="366"/>
    </location>
</feature>
<evidence type="ECO:0000256" key="1">
    <source>
        <dbReference type="ARBA" id="ARBA00004651"/>
    </source>
</evidence>
<feature type="domain" description="ABC-2 type transporter transmembrane" evidence="7">
    <location>
        <begin position="19"/>
        <end position="395"/>
    </location>
</feature>
<evidence type="ECO:0000313" key="8">
    <source>
        <dbReference type="EMBL" id="MFD2614912.1"/>
    </source>
</evidence>
<protein>
    <submittedName>
        <fullName evidence="8">ABC transporter permease</fullName>
    </submittedName>
</protein>
<dbReference type="PANTHER" id="PTHR30294:SF29">
    <property type="entry name" value="MULTIDRUG ABC TRANSPORTER PERMEASE YBHS-RELATED"/>
    <property type="match status" value="1"/>
</dbReference>
<evidence type="ECO:0000256" key="2">
    <source>
        <dbReference type="ARBA" id="ARBA00022475"/>
    </source>
</evidence>
<dbReference type="EMBL" id="JBHUME010000015">
    <property type="protein sequence ID" value="MFD2614912.1"/>
    <property type="molecule type" value="Genomic_DNA"/>
</dbReference>